<evidence type="ECO:0000256" key="2">
    <source>
        <dbReference type="ARBA" id="ARBA00022475"/>
    </source>
</evidence>
<evidence type="ECO:0000256" key="4">
    <source>
        <dbReference type="ARBA" id="ARBA00022989"/>
    </source>
</evidence>
<dbReference type="GO" id="GO:0004930">
    <property type="term" value="F:G protein-coupled receptor activity"/>
    <property type="evidence" value="ECO:0007669"/>
    <property type="project" value="UniProtKB-KW"/>
</dbReference>
<dbReference type="SUPFAM" id="SSF81321">
    <property type="entry name" value="Family A G protein-coupled receptor-like"/>
    <property type="match status" value="1"/>
</dbReference>
<feature type="transmembrane region" description="Helical" evidence="9">
    <location>
        <begin position="211"/>
        <end position="231"/>
    </location>
</feature>
<keyword evidence="8" id="KW-0807">Transducer</keyword>
<dbReference type="Proteomes" id="UP001608902">
    <property type="component" value="Unassembled WGS sequence"/>
</dbReference>
<evidence type="ECO:0000313" key="11">
    <source>
        <dbReference type="EMBL" id="MFH4981911.1"/>
    </source>
</evidence>
<keyword evidence="5" id="KW-0297">G-protein coupled receptor</keyword>
<name>A0ABD6EWP1_9BILA</name>
<gene>
    <name evidence="11" type="ORF">AB6A40_008620</name>
</gene>
<comment type="caution">
    <text evidence="11">The sequence shown here is derived from an EMBL/GenBank/DDBJ whole genome shotgun (WGS) entry which is preliminary data.</text>
</comment>
<evidence type="ECO:0000256" key="1">
    <source>
        <dbReference type="ARBA" id="ARBA00004651"/>
    </source>
</evidence>
<evidence type="ECO:0000256" key="6">
    <source>
        <dbReference type="ARBA" id="ARBA00023136"/>
    </source>
</evidence>
<keyword evidence="7" id="KW-0675">Receptor</keyword>
<feature type="transmembrane region" description="Helical" evidence="9">
    <location>
        <begin position="6"/>
        <end position="28"/>
    </location>
</feature>
<reference evidence="11 12" key="1">
    <citation type="submission" date="2024-08" db="EMBL/GenBank/DDBJ databases">
        <title>Gnathostoma spinigerum genome.</title>
        <authorList>
            <person name="Gonzalez-Bertolin B."/>
            <person name="Monzon S."/>
            <person name="Zaballos A."/>
            <person name="Jimenez P."/>
            <person name="Dekumyoy P."/>
            <person name="Varona S."/>
            <person name="Cuesta I."/>
            <person name="Sumanam S."/>
            <person name="Adisakwattana P."/>
            <person name="Gasser R.B."/>
            <person name="Hernandez-Gonzalez A."/>
            <person name="Young N.D."/>
            <person name="Perteguer M.J."/>
        </authorList>
    </citation>
    <scope>NUCLEOTIDE SEQUENCE [LARGE SCALE GENOMIC DNA]</scope>
    <source>
        <strain evidence="11">AL3</strain>
        <tissue evidence="11">Liver</tissue>
    </source>
</reference>
<dbReference type="GO" id="GO:0005886">
    <property type="term" value="C:plasma membrane"/>
    <property type="evidence" value="ECO:0007669"/>
    <property type="project" value="UniProtKB-SubCell"/>
</dbReference>
<sequence length="309" mass="35115">MIYASVIAQAIISTTAILANLFAFLVILVTRKLRKNQSNILLCSIIFGSIILQIGIFLRAIFDFAFEVIDEFVISCVTKFFLTLPVVFGLHTVNTCILFTALQTLLCVKRPVIFRSLVNTRSQKIVCAFALSYSLIGSSAMFIGADLSSNTSTTSVGDHWSDVYDAYFFVCIDVMPCITSVSFVITICLLRRRPSSDKNFYNKAMGALSMFLALYFILWFIPTLAQLIVHYSSLLSNDTEKLIGYVSNRFRDVYALMNPSLLFWKNREFREGALDFLRLKSSNQVHEADQQRFCKRKSRAWGDSDRSRF</sequence>
<evidence type="ECO:0000256" key="5">
    <source>
        <dbReference type="ARBA" id="ARBA00023040"/>
    </source>
</evidence>
<evidence type="ECO:0000313" key="12">
    <source>
        <dbReference type="Proteomes" id="UP001608902"/>
    </source>
</evidence>
<feature type="transmembrane region" description="Helical" evidence="9">
    <location>
        <begin position="167"/>
        <end position="190"/>
    </location>
</feature>
<keyword evidence="4 9" id="KW-1133">Transmembrane helix</keyword>
<dbReference type="InterPro" id="IPR017452">
    <property type="entry name" value="GPCR_Rhodpsn_7TM"/>
</dbReference>
<dbReference type="Pfam" id="PF10320">
    <property type="entry name" value="7TM_GPCR_Srsx"/>
    <property type="match status" value="1"/>
</dbReference>
<keyword evidence="2" id="KW-1003">Cell membrane</keyword>
<keyword evidence="3 9" id="KW-0812">Transmembrane</keyword>
<accession>A0ABD6EWP1</accession>
<feature type="transmembrane region" description="Helical" evidence="9">
    <location>
        <begin position="40"/>
        <end position="62"/>
    </location>
</feature>
<feature type="domain" description="G-protein coupled receptors family 1 profile" evidence="10">
    <location>
        <begin position="19"/>
        <end position="262"/>
    </location>
</feature>
<dbReference type="InterPro" id="IPR050569">
    <property type="entry name" value="TAAR"/>
</dbReference>
<comment type="subcellular location">
    <subcellularLocation>
        <location evidence="1">Cell membrane</location>
        <topology evidence="1">Multi-pass membrane protein</topology>
    </subcellularLocation>
</comment>
<evidence type="ECO:0000256" key="9">
    <source>
        <dbReference type="SAM" id="Phobius"/>
    </source>
</evidence>
<dbReference type="PROSITE" id="PS50262">
    <property type="entry name" value="G_PROTEIN_RECEP_F1_2"/>
    <property type="match status" value="1"/>
</dbReference>
<evidence type="ECO:0000259" key="10">
    <source>
        <dbReference type="PROSITE" id="PS50262"/>
    </source>
</evidence>
<dbReference type="Gene3D" id="1.20.1070.10">
    <property type="entry name" value="Rhodopsin 7-helix transmembrane proteins"/>
    <property type="match status" value="1"/>
</dbReference>
<feature type="transmembrane region" description="Helical" evidence="9">
    <location>
        <begin position="82"/>
        <end position="105"/>
    </location>
</feature>
<dbReference type="EMBL" id="JBGFUD010008138">
    <property type="protein sequence ID" value="MFH4981911.1"/>
    <property type="molecule type" value="Genomic_DNA"/>
</dbReference>
<dbReference type="InterPro" id="IPR019424">
    <property type="entry name" value="7TM_GPCR_Srsx"/>
</dbReference>
<feature type="transmembrane region" description="Helical" evidence="9">
    <location>
        <begin position="125"/>
        <end position="147"/>
    </location>
</feature>
<keyword evidence="12" id="KW-1185">Reference proteome</keyword>
<proteinExistence type="predicted"/>
<evidence type="ECO:0000256" key="3">
    <source>
        <dbReference type="ARBA" id="ARBA00022692"/>
    </source>
</evidence>
<evidence type="ECO:0000256" key="7">
    <source>
        <dbReference type="ARBA" id="ARBA00023170"/>
    </source>
</evidence>
<dbReference type="AlphaFoldDB" id="A0ABD6EWP1"/>
<organism evidence="11 12">
    <name type="scientific">Gnathostoma spinigerum</name>
    <dbReference type="NCBI Taxonomy" id="75299"/>
    <lineage>
        <taxon>Eukaryota</taxon>
        <taxon>Metazoa</taxon>
        <taxon>Ecdysozoa</taxon>
        <taxon>Nematoda</taxon>
        <taxon>Chromadorea</taxon>
        <taxon>Rhabditida</taxon>
        <taxon>Spirurina</taxon>
        <taxon>Gnathostomatomorpha</taxon>
        <taxon>Gnathostomatoidea</taxon>
        <taxon>Gnathostomatidae</taxon>
        <taxon>Gnathostoma</taxon>
    </lineage>
</organism>
<dbReference type="PANTHER" id="PTHR24249">
    <property type="entry name" value="HISTAMINE RECEPTOR-RELATED G-PROTEIN COUPLED RECEPTOR"/>
    <property type="match status" value="1"/>
</dbReference>
<protein>
    <recommendedName>
        <fullName evidence="10">G-protein coupled receptors family 1 profile domain-containing protein</fullName>
    </recommendedName>
</protein>
<dbReference type="CDD" id="cd00637">
    <property type="entry name" value="7tm_classA_rhodopsin-like"/>
    <property type="match status" value="1"/>
</dbReference>
<keyword evidence="6 9" id="KW-0472">Membrane</keyword>
<evidence type="ECO:0000256" key="8">
    <source>
        <dbReference type="ARBA" id="ARBA00023224"/>
    </source>
</evidence>